<sequence>MFEKLGHLIAKRKKPILALFLLSTIFAGVVGSQVFSRFDTGGYMDPNSDSAKVWEYLDETFEVKSPAVVLVVDGRDKSVDDPSVVASAEKIEASLRSEPSAESVLSYWSAGRAPSLKSKDGNSAFIFVYLKSTDFTEIDKLGGLYQEKYDGAFEGMEVYASGGAVFANAINGRIQNDLKISEAVSIPLTFLLLLFVFGAMAASAMPLIVGITAILGTLLVMLLLTLVTDVSIFALNLTTGLGLGLGIDYALLIVNRFREELAKGLDDESAIVNTLRTAGKTVFYSGVTVVLTLLSLTFFPQNFLKSMGYAGAAVVALAVVGALIPLPAILALLGARINKGVVRKGGIVQKEDGRWSKVARFVMRRPIGVITASLAVLFLMIAPIANIKFSQVDSGVLPRGDRAYIASQFIADEFPGQESNPVEIVFPNGASQTSEINAFLSQVSATQGISRVGQLELVGESARAVAIHSMQPRTSEGEALIKELRNLPAPDGTLIGGAAADYADTQNAISSTLPAVLGWIIITVLLLLFAFTGSVLLPIKALILNFISLAATMGVLTWVFIDGNLKFLVGDFIETGSLDTNTMVLIAVVAFGLSMDYEVFLLSRIKEEHDAGNSNVDSVAMGLQKSARIITAAAFILAVVFAAFVISGVTSIKMMGFGVAFAILLDATLIRAFLVPALMRLFGDWNWWAPRSLKRFQINH</sequence>
<keyword evidence="3" id="KW-1003">Cell membrane</keyword>
<evidence type="ECO:0000256" key="3">
    <source>
        <dbReference type="ARBA" id="ARBA00022475"/>
    </source>
</evidence>
<dbReference type="PANTHER" id="PTHR33406">
    <property type="entry name" value="MEMBRANE PROTEIN MJ1562-RELATED"/>
    <property type="match status" value="1"/>
</dbReference>
<reference evidence="9 10" key="1">
    <citation type="submission" date="2015-10" db="EMBL/GenBank/DDBJ databases">
        <title>Metagenome-Assembled Genomes uncover a global brackish microbiome.</title>
        <authorList>
            <person name="Hugerth L.W."/>
            <person name="Larsson J."/>
            <person name="Alneberg J."/>
            <person name="Lindh M.V."/>
            <person name="Legrand C."/>
            <person name="Pinhassi J."/>
            <person name="Andersson A.F."/>
        </authorList>
    </citation>
    <scope>NUCLEOTIDE SEQUENCE [LARGE SCALE GENOMIC DNA]</scope>
    <source>
        <strain evidence="9">BACL2 MAG-120813-bin23</strain>
    </source>
</reference>
<evidence type="ECO:0000259" key="8">
    <source>
        <dbReference type="PROSITE" id="PS50156"/>
    </source>
</evidence>
<comment type="similarity">
    <text evidence="2">Belongs to the resistance-nodulation-cell division (RND) (TC 2.A.6) family. MmpL subfamily.</text>
</comment>
<dbReference type="AlphaFoldDB" id="A0A0R2Q3A5"/>
<dbReference type="EMBL" id="LIAT01000121">
    <property type="protein sequence ID" value="KRO44596.1"/>
    <property type="molecule type" value="Genomic_DNA"/>
</dbReference>
<dbReference type="InterPro" id="IPR050545">
    <property type="entry name" value="Mycobact_MmpL"/>
</dbReference>
<dbReference type="GO" id="GO:0005886">
    <property type="term" value="C:plasma membrane"/>
    <property type="evidence" value="ECO:0007669"/>
    <property type="project" value="UniProtKB-SubCell"/>
</dbReference>
<dbReference type="PANTHER" id="PTHR33406:SF11">
    <property type="entry name" value="MEMBRANE PROTEIN SCO6666-RELATED"/>
    <property type="match status" value="1"/>
</dbReference>
<evidence type="ECO:0000313" key="9">
    <source>
        <dbReference type="EMBL" id="KRO44596.1"/>
    </source>
</evidence>
<name>A0A0R2Q3A5_9ACTN</name>
<dbReference type="InterPro" id="IPR000731">
    <property type="entry name" value="SSD"/>
</dbReference>
<comment type="caution">
    <text evidence="9">The sequence shown here is derived from an EMBL/GenBank/DDBJ whole genome shotgun (WGS) entry which is preliminary data.</text>
</comment>
<feature type="transmembrane region" description="Helical" evidence="7">
    <location>
        <begin position="516"/>
        <end position="537"/>
    </location>
</feature>
<dbReference type="SUPFAM" id="SSF82866">
    <property type="entry name" value="Multidrug efflux transporter AcrB transmembrane domain"/>
    <property type="match status" value="2"/>
</dbReference>
<protein>
    <submittedName>
        <fullName evidence="9">Multidrug RND transporter</fullName>
    </submittedName>
</protein>
<feature type="transmembrane region" description="Helical" evidence="7">
    <location>
        <begin position="183"/>
        <end position="200"/>
    </location>
</feature>
<keyword evidence="5 7" id="KW-1133">Transmembrane helix</keyword>
<evidence type="ECO:0000256" key="2">
    <source>
        <dbReference type="ARBA" id="ARBA00010157"/>
    </source>
</evidence>
<feature type="transmembrane region" description="Helical" evidence="7">
    <location>
        <begin position="207"/>
        <end position="227"/>
    </location>
</feature>
<feature type="transmembrane region" description="Helical" evidence="7">
    <location>
        <begin position="542"/>
        <end position="561"/>
    </location>
</feature>
<evidence type="ECO:0000256" key="6">
    <source>
        <dbReference type="ARBA" id="ARBA00023136"/>
    </source>
</evidence>
<evidence type="ECO:0000256" key="7">
    <source>
        <dbReference type="SAM" id="Phobius"/>
    </source>
</evidence>
<keyword evidence="6 7" id="KW-0472">Membrane</keyword>
<feature type="transmembrane region" description="Helical" evidence="7">
    <location>
        <begin position="367"/>
        <end position="385"/>
    </location>
</feature>
<evidence type="ECO:0000256" key="4">
    <source>
        <dbReference type="ARBA" id="ARBA00022692"/>
    </source>
</evidence>
<evidence type="ECO:0000256" key="5">
    <source>
        <dbReference type="ARBA" id="ARBA00022989"/>
    </source>
</evidence>
<feature type="transmembrane region" description="Helical" evidence="7">
    <location>
        <begin position="309"/>
        <end position="334"/>
    </location>
</feature>
<organism evidence="9 10">
    <name type="scientific">Actinobacteria bacterium BACL2 MAG-120813-bin23</name>
    <dbReference type="NCBI Taxonomy" id="1655569"/>
    <lineage>
        <taxon>Bacteria</taxon>
        <taxon>Bacillati</taxon>
        <taxon>Actinomycetota</taxon>
        <taxon>Actinomycetes</taxon>
        <taxon>Actinomycetes incertae sedis</taxon>
        <taxon>ac1 cluster</taxon>
    </lineage>
</organism>
<feature type="transmembrane region" description="Helical" evidence="7">
    <location>
        <begin position="655"/>
        <end position="674"/>
    </location>
</feature>
<keyword evidence="4 7" id="KW-0812">Transmembrane</keyword>
<dbReference type="InterPro" id="IPR004869">
    <property type="entry name" value="MMPL_dom"/>
</dbReference>
<gene>
    <name evidence="9" type="ORF">ABR61_03805</name>
</gene>
<dbReference type="PROSITE" id="PS50156">
    <property type="entry name" value="SSD"/>
    <property type="match status" value="1"/>
</dbReference>
<dbReference type="Gene3D" id="1.20.1640.10">
    <property type="entry name" value="Multidrug efflux transporter AcrB transmembrane domain"/>
    <property type="match status" value="2"/>
</dbReference>
<feature type="domain" description="SSD" evidence="8">
    <location>
        <begin position="209"/>
        <end position="332"/>
    </location>
</feature>
<accession>A0A0R2Q3A5</accession>
<comment type="subcellular location">
    <subcellularLocation>
        <location evidence="1">Cell membrane</location>
        <topology evidence="1">Multi-pass membrane protein</topology>
    </subcellularLocation>
</comment>
<feature type="transmembrane region" description="Helical" evidence="7">
    <location>
        <begin position="282"/>
        <end position="303"/>
    </location>
</feature>
<proteinExistence type="inferred from homology"/>
<feature type="transmembrane region" description="Helical" evidence="7">
    <location>
        <begin position="233"/>
        <end position="254"/>
    </location>
</feature>
<dbReference type="Proteomes" id="UP000054212">
    <property type="component" value="Unassembled WGS sequence"/>
</dbReference>
<dbReference type="Pfam" id="PF03176">
    <property type="entry name" value="MMPL"/>
    <property type="match status" value="2"/>
</dbReference>
<evidence type="ECO:0000313" key="10">
    <source>
        <dbReference type="Proteomes" id="UP000054212"/>
    </source>
</evidence>
<evidence type="ECO:0000256" key="1">
    <source>
        <dbReference type="ARBA" id="ARBA00004651"/>
    </source>
</evidence>
<feature type="transmembrane region" description="Helical" evidence="7">
    <location>
        <begin position="629"/>
        <end position="649"/>
    </location>
</feature>